<proteinExistence type="predicted"/>
<keyword evidence="3" id="KW-1185">Reference proteome</keyword>
<evidence type="ECO:0000313" key="3">
    <source>
        <dbReference type="Proteomes" id="UP000050864"/>
    </source>
</evidence>
<dbReference type="Proteomes" id="UP000050864">
    <property type="component" value="Unassembled WGS sequence"/>
</dbReference>
<feature type="region of interest" description="Disordered" evidence="1">
    <location>
        <begin position="189"/>
        <end position="210"/>
    </location>
</feature>
<feature type="compositionally biased region" description="Gly residues" evidence="1">
    <location>
        <begin position="197"/>
        <end position="210"/>
    </location>
</feature>
<comment type="caution">
    <text evidence="2">The sequence shown here is derived from an EMBL/GenBank/DDBJ whole genome shotgun (WGS) entry which is preliminary data.</text>
</comment>
<dbReference type="RefSeq" id="WP_057633648.1">
    <property type="nucleotide sequence ID" value="NZ_LDJI01000019.1"/>
</dbReference>
<reference evidence="2 3" key="1">
    <citation type="submission" date="2015-05" db="EMBL/GenBank/DDBJ databases">
        <title>Genome sequencing and analysis of members of genus Stenotrophomonas.</title>
        <authorList>
            <person name="Patil P.P."/>
            <person name="Midha S."/>
            <person name="Patil P.B."/>
        </authorList>
    </citation>
    <scope>NUCLEOTIDE SEQUENCE [LARGE SCALE GENOMIC DNA]</scope>
    <source>
        <strain evidence="2 3">DSM 18929</strain>
    </source>
</reference>
<feature type="region of interest" description="Disordered" evidence="1">
    <location>
        <begin position="364"/>
        <end position="385"/>
    </location>
</feature>
<dbReference type="AlphaFoldDB" id="A0A0R0C1U8"/>
<dbReference type="PATRIC" id="fig|405444.3.peg.1014"/>
<organism evidence="2 3">
    <name type="scientific">Stenotrophomonas humi</name>
    <dbReference type="NCBI Taxonomy" id="405444"/>
    <lineage>
        <taxon>Bacteria</taxon>
        <taxon>Pseudomonadati</taxon>
        <taxon>Pseudomonadota</taxon>
        <taxon>Gammaproteobacteria</taxon>
        <taxon>Lysobacterales</taxon>
        <taxon>Lysobacteraceae</taxon>
        <taxon>Stenotrophomonas</taxon>
    </lineage>
</organism>
<evidence type="ECO:0000256" key="1">
    <source>
        <dbReference type="SAM" id="MobiDB-lite"/>
    </source>
</evidence>
<dbReference type="STRING" id="405444.ABB26_09975"/>
<dbReference type="OrthoDB" id="6054032at2"/>
<dbReference type="EMBL" id="LDJI01000019">
    <property type="protein sequence ID" value="KRG63900.1"/>
    <property type="molecule type" value="Genomic_DNA"/>
</dbReference>
<protein>
    <submittedName>
        <fullName evidence="2">Uncharacterized protein</fullName>
    </submittedName>
</protein>
<evidence type="ECO:0000313" key="2">
    <source>
        <dbReference type="EMBL" id="KRG63900.1"/>
    </source>
</evidence>
<gene>
    <name evidence="2" type="ORF">ABB26_09975</name>
</gene>
<sequence length="385" mass="39316">MAGWDDLGRVLGGGVNTEEAYGRGASRTAQLEGLIAQARIKKSEADARANLPGALTKLDAPADLATLFAAGIDPRQLSGYTGDVQEQGFRGDAASRALAGDWDSANAALMGVANGPQQLGTIEGQNLLANRFLTGGGGITTTDQGRSGMAADAARARASDASAASSYASADATRQRLGIAQQQFDLQRRGQWNPGGASTGTGAGAAGGGLKLTEGQSKDLVYLRRGSEANKLLETLANNMTAGHGQQGAVRGAADVFLRGLPGVGDSSAVNSLVSSERQQAEQASKEFLSAVLRKDTGAAITSQEIDIYGQTYLPQPGDSPQVLQQKARAREVALEAIATGLGPERAAMAAPTAGAVFGGQLSAPAAPASPGTRRRFNPATGRIE</sequence>
<name>A0A0R0C1U8_9GAMM</name>
<accession>A0A0R0C1U8</accession>